<name>A0A9P6KPP1_9PLEO</name>
<dbReference type="OrthoDB" id="414133at2759"/>
<comment type="caution">
    <text evidence="2">The sequence shown here is derived from an EMBL/GenBank/DDBJ whole genome shotgun (WGS) entry which is preliminary data.</text>
</comment>
<evidence type="ECO:0000313" key="3">
    <source>
        <dbReference type="Proteomes" id="UP000756921"/>
    </source>
</evidence>
<dbReference type="AlphaFoldDB" id="A0A9P6KPP1"/>
<reference evidence="2" key="1">
    <citation type="journal article" date="2020" name="Mol. Plant Microbe Interact.">
        <title>Genome Sequence of the Biocontrol Agent Coniothyrium minitans strain Conio (IMI 134523).</title>
        <authorList>
            <person name="Patel D."/>
            <person name="Shittu T.A."/>
            <person name="Baroncelli R."/>
            <person name="Muthumeenakshi S."/>
            <person name="Osborne T.H."/>
            <person name="Janganan T.K."/>
            <person name="Sreenivasaprasad S."/>
        </authorList>
    </citation>
    <scope>NUCLEOTIDE SEQUENCE</scope>
    <source>
        <strain evidence="2">Conio</strain>
    </source>
</reference>
<accession>A0A9P6KPP1</accession>
<keyword evidence="3" id="KW-1185">Reference proteome</keyword>
<protein>
    <submittedName>
        <fullName evidence="2">Uncharacterized protein</fullName>
    </submittedName>
</protein>
<feature type="region of interest" description="Disordered" evidence="1">
    <location>
        <begin position="133"/>
        <end position="152"/>
    </location>
</feature>
<evidence type="ECO:0000313" key="2">
    <source>
        <dbReference type="EMBL" id="KAF9733794.1"/>
    </source>
</evidence>
<organism evidence="2 3">
    <name type="scientific">Paraphaeosphaeria minitans</name>
    <dbReference type="NCBI Taxonomy" id="565426"/>
    <lineage>
        <taxon>Eukaryota</taxon>
        <taxon>Fungi</taxon>
        <taxon>Dikarya</taxon>
        <taxon>Ascomycota</taxon>
        <taxon>Pezizomycotina</taxon>
        <taxon>Dothideomycetes</taxon>
        <taxon>Pleosporomycetidae</taxon>
        <taxon>Pleosporales</taxon>
        <taxon>Massarineae</taxon>
        <taxon>Didymosphaeriaceae</taxon>
        <taxon>Paraphaeosphaeria</taxon>
    </lineage>
</organism>
<gene>
    <name evidence="2" type="ORF">PMIN01_08137</name>
</gene>
<dbReference type="EMBL" id="WJXW01000008">
    <property type="protein sequence ID" value="KAF9733794.1"/>
    <property type="molecule type" value="Genomic_DNA"/>
</dbReference>
<evidence type="ECO:0000256" key="1">
    <source>
        <dbReference type="SAM" id="MobiDB-lite"/>
    </source>
</evidence>
<proteinExistence type="predicted"/>
<dbReference type="Proteomes" id="UP000756921">
    <property type="component" value="Unassembled WGS sequence"/>
</dbReference>
<sequence>MRLHFSTRIACDVLESTRNTVELIDRTNRKAEYGLSGNFLKITAIVEDPETQAVTLNGHRLRRCSCLCPLFDGNLEELFMLIEASEDNPRPATVQGLQRIPVTKVLQTRKCIFTDKDHGAFNTQVANRWAPTRLESSPHSRVPTNPPQQTPKCTVYLRGAFSKPAKSEQGDRKMDRKLAESRNRVLLGSRMGTRNDM</sequence>
<feature type="compositionally biased region" description="Polar residues" evidence="1">
    <location>
        <begin position="134"/>
        <end position="143"/>
    </location>
</feature>